<evidence type="ECO:0000256" key="6">
    <source>
        <dbReference type="ARBA" id="ARBA00023136"/>
    </source>
</evidence>
<keyword evidence="3 8" id="KW-1134">Transmembrane beta strand</keyword>
<evidence type="ECO:0000313" key="11">
    <source>
        <dbReference type="Proteomes" id="UP000192980"/>
    </source>
</evidence>
<evidence type="ECO:0000256" key="5">
    <source>
        <dbReference type="ARBA" id="ARBA00023077"/>
    </source>
</evidence>
<evidence type="ECO:0000256" key="1">
    <source>
        <dbReference type="ARBA" id="ARBA00004571"/>
    </source>
</evidence>
<keyword evidence="11" id="KW-1185">Reference proteome</keyword>
<keyword evidence="6 8" id="KW-0472">Membrane</keyword>
<dbReference type="Gene3D" id="2.170.130.10">
    <property type="entry name" value="TonB-dependent receptor, plug domain"/>
    <property type="match status" value="1"/>
</dbReference>
<dbReference type="InterPro" id="IPR036942">
    <property type="entry name" value="Beta-barrel_TonB_sf"/>
</dbReference>
<keyword evidence="4 8" id="KW-0812">Transmembrane</keyword>
<dbReference type="NCBIfam" id="TIGR04057">
    <property type="entry name" value="SusC_RagA_signa"/>
    <property type="match status" value="1"/>
</dbReference>
<dbReference type="InterPro" id="IPR012910">
    <property type="entry name" value="Plug_dom"/>
</dbReference>
<comment type="subcellular location">
    <subcellularLocation>
        <location evidence="1 8">Cell outer membrane</location>
        <topology evidence="1 8">Multi-pass membrane protein</topology>
    </subcellularLocation>
</comment>
<dbReference type="SUPFAM" id="SSF49464">
    <property type="entry name" value="Carboxypeptidase regulatory domain-like"/>
    <property type="match status" value="1"/>
</dbReference>
<dbReference type="InterPro" id="IPR037066">
    <property type="entry name" value="Plug_dom_sf"/>
</dbReference>
<evidence type="ECO:0000256" key="2">
    <source>
        <dbReference type="ARBA" id="ARBA00022448"/>
    </source>
</evidence>
<dbReference type="RefSeq" id="WP_085474347.1">
    <property type="nucleotide sequence ID" value="NZ_CP038029.1"/>
</dbReference>
<dbReference type="STRING" id="561061.SAMN05660862_3662"/>
<dbReference type="InterPro" id="IPR000531">
    <property type="entry name" value="Beta-barrel_TonB"/>
</dbReference>
<dbReference type="InterPro" id="IPR023996">
    <property type="entry name" value="TonB-dep_OMP_SusC/RagA"/>
</dbReference>
<dbReference type="EMBL" id="FXAU01000008">
    <property type="protein sequence ID" value="SMG49552.1"/>
    <property type="molecule type" value="Genomic_DNA"/>
</dbReference>
<organism evidence="10 11">
    <name type="scientific">Sphingobacterium psychroaquaticum</name>
    <dbReference type="NCBI Taxonomy" id="561061"/>
    <lineage>
        <taxon>Bacteria</taxon>
        <taxon>Pseudomonadati</taxon>
        <taxon>Bacteroidota</taxon>
        <taxon>Sphingobacteriia</taxon>
        <taxon>Sphingobacteriales</taxon>
        <taxon>Sphingobacteriaceae</taxon>
        <taxon>Sphingobacterium</taxon>
    </lineage>
</organism>
<dbReference type="Pfam" id="PF07715">
    <property type="entry name" value="Plug"/>
    <property type="match status" value="1"/>
</dbReference>
<dbReference type="InterPro" id="IPR039426">
    <property type="entry name" value="TonB-dep_rcpt-like"/>
</dbReference>
<name>A0A1X7L8E6_9SPHI</name>
<reference evidence="10 11" key="1">
    <citation type="submission" date="2017-04" db="EMBL/GenBank/DDBJ databases">
        <authorList>
            <person name="Afonso C.L."/>
            <person name="Miller P.J."/>
            <person name="Scott M.A."/>
            <person name="Spackman E."/>
            <person name="Goraichik I."/>
            <person name="Dimitrov K.M."/>
            <person name="Suarez D.L."/>
            <person name="Swayne D.E."/>
        </authorList>
    </citation>
    <scope>NUCLEOTIDE SEQUENCE [LARGE SCALE GENOMIC DNA]</scope>
    <source>
        <strain evidence="10 11">DSM 22418</strain>
    </source>
</reference>
<dbReference type="Gene3D" id="2.40.170.20">
    <property type="entry name" value="TonB-dependent receptor, beta-barrel domain"/>
    <property type="match status" value="1"/>
</dbReference>
<dbReference type="Gene3D" id="2.60.40.1120">
    <property type="entry name" value="Carboxypeptidase-like, regulatory domain"/>
    <property type="match status" value="1"/>
</dbReference>
<dbReference type="OrthoDB" id="9768177at2"/>
<accession>A0A1X7L8E6</accession>
<keyword evidence="7 8" id="KW-0998">Cell outer membrane</keyword>
<protein>
    <submittedName>
        <fullName evidence="10">TonB-linked outer membrane protein, SusC/RagA family</fullName>
    </submittedName>
</protein>
<evidence type="ECO:0000256" key="9">
    <source>
        <dbReference type="RuleBase" id="RU003357"/>
    </source>
</evidence>
<dbReference type="PROSITE" id="PS52016">
    <property type="entry name" value="TONB_DEPENDENT_REC_3"/>
    <property type="match status" value="1"/>
</dbReference>
<dbReference type="GO" id="GO:0009279">
    <property type="term" value="C:cell outer membrane"/>
    <property type="evidence" value="ECO:0007669"/>
    <property type="project" value="UniProtKB-SubCell"/>
</dbReference>
<dbReference type="Pfam" id="PF13715">
    <property type="entry name" value="CarbopepD_reg_2"/>
    <property type="match status" value="1"/>
</dbReference>
<proteinExistence type="inferred from homology"/>
<evidence type="ECO:0000256" key="4">
    <source>
        <dbReference type="ARBA" id="ARBA00022692"/>
    </source>
</evidence>
<evidence type="ECO:0000256" key="8">
    <source>
        <dbReference type="PROSITE-ProRule" id="PRU01360"/>
    </source>
</evidence>
<dbReference type="InterPro" id="IPR023997">
    <property type="entry name" value="TonB-dep_OMP_SusC/RagA_CS"/>
</dbReference>
<sequence>MTKRSTNPLFIGKSFRLASVLMLSVSAPLVPVLGNTVNAYANVFYQQTVTGRVTSANGPEAGVTVAVKGSPTQATLTDAQGNFSIQAKAGETLVFSAVGFEPYSQVVQGNVMQVVLKSSDEALEEVVVVGYGVQKKESLTGAMQVVKGDELRDITNPSVENMLNSKVSGAYVSPGSGQPGSRGAVVIRGQATLNGTASPLWVIDGVIVGSSAGDLNPDDIETMTVLKDAASTAIYGSQGANGVVLVKTKGAKVGKTSLNISSRAGFNTLNNGNVEMMNGEELYDYYASFQNANTISFPRWNADLRNSNFDWWKLATKSGFVQNHNVSVSSGTEKLQSFFSLGMYDEKGAVKGYDYKRYNARITQVYKPFDWLSIKPAISGARRGVEDRQYSVTAMYSNLPWDSPFDANGKLEPHRSPNWVNSASTNYLYDLQWNHSSNVNYELMGNLDFDVKLTSWLTFNSVNNYRYITYSGAGYTDPRSNGGLSVGGRITDYRSESARRYTSQMLTVNKSWGPHTLFAVGGYEFNDYWGKTLDAYGVGFLPGFEVLDVVAKPERTKGGISEWAMQSMISKANYTYDGKYLIEGSLRRDGASNFGTNAKYGNFFSISGGWNIHRENWFKADYVDALKLRASYGSAGNRPSSLYPQYNLYSVTTNYNGGAGALIAQAGNKDLTWEQTYTTGVGVDAAFFQNRLRATVDYYNKNTDNIIYQVPISELMGIGAMWQNVGEMNNKGIEISVGADIIRTNDLLWSFDINVGHNTNKLVNLYPTKNADGSYTVKPLIIGDGMNIAGSAQRILQPGLPVDTYYLKEWAGVNTETGAPMWYKVTRDANGNETDRTTTSNYAQATFEKLDKASPKLFGGFSTALQYKKFDLSATFGYSLGGKIYNYARQEYDSDGTYTDRNQMKLQDGWSRWEKPGDVATHPVAKYNNKDQGNQPSSRFVEDNDFLRLRALNVGYNFNLSQYKIKNLRVFFSGENLFVWTNYSGVDPEIPANDGAVLGSAGPGVYPATRKYMLGLNVSF</sequence>
<keyword evidence="2 8" id="KW-0813">Transport</keyword>
<dbReference type="NCBIfam" id="TIGR04056">
    <property type="entry name" value="OMP_RagA_SusC"/>
    <property type="match status" value="1"/>
</dbReference>
<evidence type="ECO:0000256" key="3">
    <source>
        <dbReference type="ARBA" id="ARBA00022452"/>
    </source>
</evidence>
<evidence type="ECO:0000256" key="7">
    <source>
        <dbReference type="ARBA" id="ARBA00023237"/>
    </source>
</evidence>
<keyword evidence="5 9" id="KW-0798">TonB box</keyword>
<dbReference type="InterPro" id="IPR008969">
    <property type="entry name" value="CarboxyPept-like_regulatory"/>
</dbReference>
<dbReference type="AlphaFoldDB" id="A0A1X7L8E6"/>
<comment type="similarity">
    <text evidence="8 9">Belongs to the TonB-dependent receptor family.</text>
</comment>
<dbReference type="Proteomes" id="UP000192980">
    <property type="component" value="Unassembled WGS sequence"/>
</dbReference>
<gene>
    <name evidence="10" type="ORF">SAMN05660862_3662</name>
</gene>
<dbReference type="SUPFAM" id="SSF56935">
    <property type="entry name" value="Porins"/>
    <property type="match status" value="1"/>
</dbReference>
<dbReference type="Pfam" id="PF00593">
    <property type="entry name" value="TonB_dep_Rec_b-barrel"/>
    <property type="match status" value="1"/>
</dbReference>
<evidence type="ECO:0000313" key="10">
    <source>
        <dbReference type="EMBL" id="SMG49552.1"/>
    </source>
</evidence>